<keyword evidence="1" id="KW-0812">Transmembrane</keyword>
<dbReference type="PANTHER" id="PTHR30221:SF20">
    <property type="entry name" value="SMALL-CONDUCTANCE MECHANOSENSITIVE CHANNEL"/>
    <property type="match status" value="1"/>
</dbReference>
<accession>A0ABU3K5S0</accession>
<protein>
    <submittedName>
        <fullName evidence="3">Mechanosensitive ion channel</fullName>
    </submittedName>
</protein>
<dbReference type="Pfam" id="PF05552">
    <property type="entry name" value="MS_channel_1st_1"/>
    <property type="match status" value="2"/>
</dbReference>
<feature type="transmembrane region" description="Helical" evidence="1">
    <location>
        <begin position="113"/>
        <end position="135"/>
    </location>
</feature>
<dbReference type="InterPro" id="IPR006685">
    <property type="entry name" value="MscS_channel_2nd"/>
</dbReference>
<dbReference type="InterPro" id="IPR023408">
    <property type="entry name" value="MscS_beta-dom_sf"/>
</dbReference>
<proteinExistence type="predicted"/>
<dbReference type="PANTHER" id="PTHR30221">
    <property type="entry name" value="SMALL-CONDUCTANCE MECHANOSENSITIVE CHANNEL"/>
    <property type="match status" value="1"/>
</dbReference>
<evidence type="ECO:0000256" key="1">
    <source>
        <dbReference type="SAM" id="Phobius"/>
    </source>
</evidence>
<feature type="transmembrane region" description="Helical" evidence="1">
    <location>
        <begin position="81"/>
        <end position="107"/>
    </location>
</feature>
<evidence type="ECO:0000313" key="4">
    <source>
        <dbReference type="Proteomes" id="UP001250932"/>
    </source>
</evidence>
<gene>
    <name evidence="3" type="ORF">PPG34_05320</name>
</gene>
<feature type="transmembrane region" description="Helical" evidence="1">
    <location>
        <begin position="156"/>
        <end position="175"/>
    </location>
</feature>
<sequence length="274" mass="28643">MKDWITAVEESMTHSVTLLIGFLPKLFGAVLLLLAGFVIGRIVRVALTKVLQLVGIDRLLGKTAIQTVLERTGSQKTMAQIMGVLGFWIVFLLFLISSTETLGLAIVSQALTGLAYFLPKVGLAVVILVLGLFAANFLKEVISLACGSAGVTQGQVVAQTFYVGMALLVVVTAINELGIDTTLLNNTIILLVAGLIAGAALSFGLGAKSAIGNLIAAHYLQPVLKIGQRVKIGTISGEVLSITPVSVVVQTNDGRAIIPASQFSESTGVIQSSE</sequence>
<keyword evidence="1" id="KW-1133">Transmembrane helix</keyword>
<keyword evidence="4" id="KW-1185">Reference proteome</keyword>
<organism evidence="3 4">
    <name type="scientific">Candidatus Nitronereus thalassa</name>
    <dbReference type="NCBI Taxonomy" id="3020898"/>
    <lineage>
        <taxon>Bacteria</taxon>
        <taxon>Pseudomonadati</taxon>
        <taxon>Nitrospirota</taxon>
        <taxon>Nitrospiria</taxon>
        <taxon>Nitrospirales</taxon>
        <taxon>Nitrospiraceae</taxon>
        <taxon>Candidatus Nitronereus</taxon>
    </lineage>
</organism>
<dbReference type="Pfam" id="PF00924">
    <property type="entry name" value="MS_channel_2nd"/>
    <property type="match status" value="1"/>
</dbReference>
<dbReference type="Gene3D" id="2.30.30.60">
    <property type="match status" value="1"/>
</dbReference>
<keyword evidence="1" id="KW-0472">Membrane</keyword>
<feature type="transmembrane region" description="Helical" evidence="1">
    <location>
        <begin position="16"/>
        <end position="39"/>
    </location>
</feature>
<evidence type="ECO:0000313" key="3">
    <source>
        <dbReference type="EMBL" id="MDT7041762.1"/>
    </source>
</evidence>
<feature type="transmembrane region" description="Helical" evidence="1">
    <location>
        <begin position="187"/>
        <end position="207"/>
    </location>
</feature>
<dbReference type="InterPro" id="IPR008910">
    <property type="entry name" value="MSC_TM_helix"/>
</dbReference>
<dbReference type="EMBL" id="JAQOUE010000001">
    <property type="protein sequence ID" value="MDT7041762.1"/>
    <property type="molecule type" value="Genomic_DNA"/>
</dbReference>
<comment type="caution">
    <text evidence="3">The sequence shown here is derived from an EMBL/GenBank/DDBJ whole genome shotgun (WGS) entry which is preliminary data.</text>
</comment>
<reference evidence="3 4" key="1">
    <citation type="journal article" date="2023" name="ISME J.">
        <title>Cultivation and genomic characterization of novel and ubiquitous marine nitrite-oxidizing bacteria from the Nitrospirales.</title>
        <authorList>
            <person name="Mueller A.J."/>
            <person name="Daebeler A."/>
            <person name="Herbold C.W."/>
            <person name="Kirkegaard R.H."/>
            <person name="Daims H."/>
        </authorList>
    </citation>
    <scope>NUCLEOTIDE SEQUENCE [LARGE SCALE GENOMIC DNA]</scope>
    <source>
        <strain evidence="3 4">EB</strain>
    </source>
</reference>
<name>A0ABU3K5S0_9BACT</name>
<feature type="domain" description="Mechanosensitive ion channel MscS" evidence="2">
    <location>
        <begin position="224"/>
        <end position="266"/>
    </location>
</feature>
<evidence type="ECO:0000259" key="2">
    <source>
        <dbReference type="Pfam" id="PF00924"/>
    </source>
</evidence>
<dbReference type="Gene3D" id="1.10.287.1260">
    <property type="match status" value="1"/>
</dbReference>
<dbReference type="Proteomes" id="UP001250932">
    <property type="component" value="Unassembled WGS sequence"/>
</dbReference>
<dbReference type="RefSeq" id="WP_313832110.1">
    <property type="nucleotide sequence ID" value="NZ_JAQOUE010000001.1"/>
</dbReference>
<dbReference type="InterPro" id="IPR045275">
    <property type="entry name" value="MscS_archaea/bacteria_type"/>
</dbReference>